<dbReference type="OrthoDB" id="9806440at2"/>
<keyword evidence="11" id="KW-1185">Reference proteome</keyword>
<dbReference type="EMBL" id="CVLB01000001">
    <property type="protein sequence ID" value="CRF33231.1"/>
    <property type="molecule type" value="Genomic_DNA"/>
</dbReference>
<evidence type="ECO:0000256" key="4">
    <source>
        <dbReference type="ARBA" id="ARBA00022475"/>
    </source>
</evidence>
<evidence type="ECO:0000256" key="1">
    <source>
        <dbReference type="ARBA" id="ARBA00004651"/>
    </source>
</evidence>
<evidence type="ECO:0000313" key="10">
    <source>
        <dbReference type="EMBL" id="CRF33231.1"/>
    </source>
</evidence>
<dbReference type="GO" id="GO:0044780">
    <property type="term" value="P:bacterial-type flagellum assembly"/>
    <property type="evidence" value="ECO:0007669"/>
    <property type="project" value="InterPro"/>
</dbReference>
<dbReference type="Proteomes" id="UP000043763">
    <property type="component" value="Unassembled WGS sequence"/>
</dbReference>
<keyword evidence="8 9" id="KW-0975">Bacterial flagellum</keyword>
<dbReference type="NCBIfam" id="TIGR01402">
    <property type="entry name" value="fliQ"/>
    <property type="match status" value="1"/>
</dbReference>
<accession>A0A0G4K6Y2</accession>
<comment type="subcellular location">
    <subcellularLocation>
        <location evidence="1 9">Cell membrane</location>
        <topology evidence="1">Multi-pass membrane protein</topology>
    </subcellularLocation>
    <subcellularLocation>
        <location evidence="9">Bacterial flagellum basal body</location>
    </subcellularLocation>
</comment>
<keyword evidence="4 9" id="KW-1003">Cell membrane</keyword>
<dbReference type="Pfam" id="PF01313">
    <property type="entry name" value="Bac_export_3"/>
    <property type="match status" value="1"/>
</dbReference>
<keyword evidence="6" id="KW-1133">Transmembrane helix</keyword>
<evidence type="ECO:0000256" key="6">
    <source>
        <dbReference type="ARBA" id="ARBA00022989"/>
    </source>
</evidence>
<comment type="similarity">
    <text evidence="2 9">Belongs to the FliQ/MopD/SpaQ family.</text>
</comment>
<dbReference type="PANTHER" id="PTHR34040">
    <property type="entry name" value="FLAGELLAR BIOSYNTHETIC PROTEIN FLIQ"/>
    <property type="match status" value="1"/>
</dbReference>
<gene>
    <name evidence="9" type="primary">fliQ</name>
    <name evidence="10" type="ORF">BRSU_1311</name>
</gene>
<evidence type="ECO:0000256" key="9">
    <source>
        <dbReference type="RuleBase" id="RU364090"/>
    </source>
</evidence>
<comment type="function">
    <text evidence="9">Role in flagellar biosynthesis.</text>
</comment>
<dbReference type="PRINTS" id="PR00952">
    <property type="entry name" value="TYPE3IMQPROT"/>
</dbReference>
<dbReference type="PIRSF" id="PIRSF004669">
    <property type="entry name" value="FliQ"/>
    <property type="match status" value="1"/>
</dbReference>
<dbReference type="GO" id="GO:0009306">
    <property type="term" value="P:protein secretion"/>
    <property type="evidence" value="ECO:0007669"/>
    <property type="project" value="InterPro"/>
</dbReference>
<evidence type="ECO:0000256" key="5">
    <source>
        <dbReference type="ARBA" id="ARBA00022692"/>
    </source>
</evidence>
<protein>
    <recommendedName>
        <fullName evidence="3 9">Flagellar biosynthetic protein FliQ</fullName>
    </recommendedName>
</protein>
<dbReference type="InterPro" id="IPR006305">
    <property type="entry name" value="FliQ"/>
</dbReference>
<reference evidence="11" key="1">
    <citation type="submission" date="2015-04" db="EMBL/GenBank/DDBJ databases">
        <authorList>
            <person name="Mushtaq Mamoona"/>
        </authorList>
    </citation>
    <scope>NUCLEOTIDE SEQUENCE [LARGE SCALE GENOMIC DNA]</scope>
    <source>
        <strain evidence="11">AN4859/03</strain>
    </source>
</reference>
<evidence type="ECO:0000256" key="3">
    <source>
        <dbReference type="ARBA" id="ARBA00021718"/>
    </source>
</evidence>
<dbReference type="GeneID" id="44969873"/>
<evidence type="ECO:0000256" key="8">
    <source>
        <dbReference type="ARBA" id="ARBA00023143"/>
    </source>
</evidence>
<dbReference type="PANTHER" id="PTHR34040:SF2">
    <property type="entry name" value="FLAGELLAR BIOSYNTHETIC PROTEIN FLIQ"/>
    <property type="match status" value="1"/>
</dbReference>
<proteinExistence type="inferred from homology"/>
<organism evidence="10 11">
    <name type="scientific">Brachyspira suanatina</name>
    <dbReference type="NCBI Taxonomy" id="381802"/>
    <lineage>
        <taxon>Bacteria</taxon>
        <taxon>Pseudomonadati</taxon>
        <taxon>Spirochaetota</taxon>
        <taxon>Spirochaetia</taxon>
        <taxon>Brachyspirales</taxon>
        <taxon>Brachyspiraceae</taxon>
        <taxon>Brachyspira</taxon>
    </lineage>
</organism>
<dbReference type="GO" id="GO:0009425">
    <property type="term" value="C:bacterial-type flagellum basal body"/>
    <property type="evidence" value="ECO:0007669"/>
    <property type="project" value="UniProtKB-SubCell"/>
</dbReference>
<evidence type="ECO:0000313" key="11">
    <source>
        <dbReference type="Proteomes" id="UP000043763"/>
    </source>
</evidence>
<dbReference type="RefSeq" id="WP_012669897.1">
    <property type="nucleotide sequence ID" value="NZ_CVLB01000001.1"/>
</dbReference>
<evidence type="ECO:0000256" key="2">
    <source>
        <dbReference type="ARBA" id="ARBA00006156"/>
    </source>
</evidence>
<name>A0A0G4K6Y2_9SPIR</name>
<evidence type="ECO:0000256" key="7">
    <source>
        <dbReference type="ARBA" id="ARBA00023136"/>
    </source>
</evidence>
<dbReference type="GO" id="GO:0005886">
    <property type="term" value="C:plasma membrane"/>
    <property type="evidence" value="ECO:0007669"/>
    <property type="project" value="UniProtKB-SubCell"/>
</dbReference>
<dbReference type="AlphaFoldDB" id="A0A0G4K6Y2"/>
<sequence>MSDTSIIVLVQETLWVFMLLSAPVLGVSIIVGLIISILQATTSIQEQTLTFVPKMIAMLAVIYMLASWMLNYTSAFTVRLFSILPSIAR</sequence>
<dbReference type="GeneID" id="63961467"/>
<dbReference type="InterPro" id="IPR002191">
    <property type="entry name" value="Bac_export_3"/>
</dbReference>
<keyword evidence="7" id="KW-0472">Membrane</keyword>
<keyword evidence="5" id="KW-0812">Transmembrane</keyword>